<gene>
    <name evidence="1" type="ORF">TcarDRAFT_1400</name>
</gene>
<protein>
    <submittedName>
        <fullName evidence="1">Uncharacterized protein</fullName>
    </submittedName>
</protein>
<dbReference type="Proteomes" id="UP000005139">
    <property type="component" value="Unassembled WGS sequence"/>
</dbReference>
<sequence length="79" mass="9312">MLFDYNITEKLEKLMKNICFCCELLLYPLILRHIIKTAGHPLPERLSGCFYPCPINRDDQSVRFRLAEHLLTAFVALDW</sequence>
<name>A1HRN6_9FIRM</name>
<organism evidence="1 2">
    <name type="scientific">Thermosinus carboxydivorans Nor1</name>
    <dbReference type="NCBI Taxonomy" id="401526"/>
    <lineage>
        <taxon>Bacteria</taxon>
        <taxon>Bacillati</taxon>
        <taxon>Bacillota</taxon>
        <taxon>Negativicutes</taxon>
        <taxon>Selenomonadales</taxon>
        <taxon>Sporomusaceae</taxon>
        <taxon>Thermosinus</taxon>
    </lineage>
</organism>
<accession>A1HRN6</accession>
<reference evidence="1 2" key="2">
    <citation type="submission" date="2007-01" db="EMBL/GenBank/DDBJ databases">
        <title>Sequencing of the draft genome and assembly of Thermosinus carboxydivorans Nor1.</title>
        <authorList>
            <consortium name="US DOE Joint Genome Institute (JGI-PGF)"/>
            <person name="Copeland A."/>
            <person name="Lucas S."/>
            <person name="Lapidus A."/>
            <person name="Barry K."/>
            <person name="Glavina del Rio T."/>
            <person name="Dalin E."/>
            <person name="Tice H."/>
            <person name="Bruce D."/>
            <person name="Pitluck S."/>
            <person name="Richardson P."/>
        </authorList>
    </citation>
    <scope>NUCLEOTIDE SEQUENCE [LARGE SCALE GENOMIC DNA]</scope>
    <source>
        <strain evidence="1 2">Nor1</strain>
    </source>
</reference>
<dbReference type="EMBL" id="AAWL01000011">
    <property type="protein sequence ID" value="EAX47382.1"/>
    <property type="molecule type" value="Genomic_DNA"/>
</dbReference>
<keyword evidence="2" id="KW-1185">Reference proteome</keyword>
<proteinExistence type="predicted"/>
<evidence type="ECO:0000313" key="2">
    <source>
        <dbReference type="Proteomes" id="UP000005139"/>
    </source>
</evidence>
<reference evidence="1 2" key="1">
    <citation type="submission" date="2007-01" db="EMBL/GenBank/DDBJ databases">
        <title>Annotation of the draft genome assembly of Thermosinus carboxydivorans Nor1.</title>
        <authorList>
            <consortium name="US DOE Joint Genome Institute (JGI-ORNL)"/>
            <person name="Larimer F."/>
            <person name="Land M."/>
            <person name="Hauser L."/>
        </authorList>
    </citation>
    <scope>NUCLEOTIDE SEQUENCE [LARGE SCALE GENOMIC DNA]</scope>
    <source>
        <strain evidence="1 2">Nor1</strain>
    </source>
</reference>
<evidence type="ECO:0000313" key="1">
    <source>
        <dbReference type="EMBL" id="EAX47382.1"/>
    </source>
</evidence>
<dbReference type="AlphaFoldDB" id="A1HRN6"/>
<comment type="caution">
    <text evidence="1">The sequence shown here is derived from an EMBL/GenBank/DDBJ whole genome shotgun (WGS) entry which is preliminary data.</text>
</comment>